<gene>
    <name evidence="9" type="ORF">ACFQT0_01530</name>
</gene>
<evidence type="ECO:0000259" key="7">
    <source>
        <dbReference type="PROSITE" id="PS50112"/>
    </source>
</evidence>
<dbReference type="PANTHER" id="PTHR43304">
    <property type="entry name" value="PHYTOCHROME-LIKE PROTEIN CPH1"/>
    <property type="match status" value="1"/>
</dbReference>
<keyword evidence="10" id="KW-1185">Reference proteome</keyword>
<evidence type="ECO:0000256" key="1">
    <source>
        <dbReference type="ARBA" id="ARBA00000085"/>
    </source>
</evidence>
<proteinExistence type="predicted"/>
<evidence type="ECO:0000256" key="4">
    <source>
        <dbReference type="ARBA" id="ARBA00022679"/>
    </source>
</evidence>
<feature type="region of interest" description="Disordered" evidence="6">
    <location>
        <begin position="155"/>
        <end position="176"/>
    </location>
</feature>
<dbReference type="SMART" id="SM00086">
    <property type="entry name" value="PAC"/>
    <property type="match status" value="1"/>
</dbReference>
<evidence type="ECO:0000313" key="9">
    <source>
        <dbReference type="EMBL" id="MFC7666254.1"/>
    </source>
</evidence>
<dbReference type="NCBIfam" id="TIGR00229">
    <property type="entry name" value="sensory_box"/>
    <property type="match status" value="1"/>
</dbReference>
<dbReference type="SMART" id="SM00091">
    <property type="entry name" value="PAS"/>
    <property type="match status" value="1"/>
</dbReference>
<protein>
    <recommendedName>
        <fullName evidence="2">histidine kinase</fullName>
        <ecNumber evidence="2">2.7.13.3</ecNumber>
    </recommendedName>
</protein>
<dbReference type="Pfam" id="PF08447">
    <property type="entry name" value="PAS_3"/>
    <property type="match status" value="1"/>
</dbReference>
<feature type="domain" description="PAS" evidence="7">
    <location>
        <begin position="37"/>
        <end position="107"/>
    </location>
</feature>
<evidence type="ECO:0000259" key="8">
    <source>
        <dbReference type="PROSITE" id="PS50113"/>
    </source>
</evidence>
<feature type="domain" description="PAC" evidence="8">
    <location>
        <begin position="110"/>
        <end position="162"/>
    </location>
</feature>
<dbReference type="InterPro" id="IPR035965">
    <property type="entry name" value="PAS-like_dom_sf"/>
</dbReference>
<dbReference type="EMBL" id="JBHTEK010000001">
    <property type="protein sequence ID" value="MFC7666254.1"/>
    <property type="molecule type" value="Genomic_DNA"/>
</dbReference>
<name>A0ABW2U1L5_9BACT</name>
<dbReference type="CDD" id="cd00130">
    <property type="entry name" value="PAS"/>
    <property type="match status" value="1"/>
</dbReference>
<evidence type="ECO:0000313" key="10">
    <source>
        <dbReference type="Proteomes" id="UP001596513"/>
    </source>
</evidence>
<keyword evidence="3" id="KW-0597">Phosphoprotein</keyword>
<dbReference type="InterPro" id="IPR000014">
    <property type="entry name" value="PAS"/>
</dbReference>
<dbReference type="RefSeq" id="WP_380205881.1">
    <property type="nucleotide sequence ID" value="NZ_JBHTEK010000001.1"/>
</dbReference>
<reference evidence="10" key="1">
    <citation type="journal article" date="2019" name="Int. J. Syst. Evol. Microbiol.">
        <title>The Global Catalogue of Microorganisms (GCM) 10K type strain sequencing project: providing services to taxonomists for standard genome sequencing and annotation.</title>
        <authorList>
            <consortium name="The Broad Institute Genomics Platform"/>
            <consortium name="The Broad Institute Genome Sequencing Center for Infectious Disease"/>
            <person name="Wu L."/>
            <person name="Ma J."/>
        </authorList>
    </citation>
    <scope>NUCLEOTIDE SEQUENCE [LARGE SCALE GENOMIC DNA]</scope>
    <source>
        <strain evidence="10">JCM 19635</strain>
    </source>
</reference>
<dbReference type="PROSITE" id="PS50112">
    <property type="entry name" value="PAS"/>
    <property type="match status" value="1"/>
</dbReference>
<dbReference type="SUPFAM" id="SSF55785">
    <property type="entry name" value="PYP-like sensor domain (PAS domain)"/>
    <property type="match status" value="1"/>
</dbReference>
<evidence type="ECO:0000256" key="6">
    <source>
        <dbReference type="SAM" id="MobiDB-lite"/>
    </source>
</evidence>
<keyword evidence="4" id="KW-0808">Transferase</keyword>
<dbReference type="PANTHER" id="PTHR43304:SF1">
    <property type="entry name" value="PAC DOMAIN-CONTAINING PROTEIN"/>
    <property type="match status" value="1"/>
</dbReference>
<comment type="caution">
    <text evidence="9">The sequence shown here is derived from an EMBL/GenBank/DDBJ whole genome shotgun (WGS) entry which is preliminary data.</text>
</comment>
<dbReference type="EC" id="2.7.13.3" evidence="2"/>
<evidence type="ECO:0000256" key="2">
    <source>
        <dbReference type="ARBA" id="ARBA00012438"/>
    </source>
</evidence>
<evidence type="ECO:0000256" key="3">
    <source>
        <dbReference type="ARBA" id="ARBA00022553"/>
    </source>
</evidence>
<dbReference type="InterPro" id="IPR000700">
    <property type="entry name" value="PAS-assoc_C"/>
</dbReference>
<dbReference type="PROSITE" id="PS50113">
    <property type="entry name" value="PAC"/>
    <property type="match status" value="1"/>
</dbReference>
<accession>A0ABW2U1L5</accession>
<comment type="catalytic activity">
    <reaction evidence="1">
        <text>ATP + protein L-histidine = ADP + protein N-phospho-L-histidine.</text>
        <dbReference type="EC" id="2.7.13.3"/>
    </reaction>
</comment>
<sequence>MGQAQARRAPGGAVLKWYGTNTDVHQQRVLQEQLLASQARFQQLLETLPQMTWTASPDGIATYFSQRWHDYTGVTPQGMEELGWEPFVHPDDLFTTMRNWKASLATGDAFADETRWRDQHGNYRWFLVRGEAIRDHTGAVSLWVGAHTDVHEFKQVQQQARSPEQTSGTHQRGPRQLRVHGLARPQAAHPQHGGHL</sequence>
<dbReference type="Gene3D" id="3.30.450.20">
    <property type="entry name" value="PAS domain"/>
    <property type="match status" value="1"/>
</dbReference>
<dbReference type="InterPro" id="IPR001610">
    <property type="entry name" value="PAC"/>
</dbReference>
<feature type="compositionally biased region" description="Polar residues" evidence="6">
    <location>
        <begin position="155"/>
        <end position="170"/>
    </location>
</feature>
<dbReference type="InterPro" id="IPR013655">
    <property type="entry name" value="PAS_fold_3"/>
</dbReference>
<dbReference type="Proteomes" id="UP001596513">
    <property type="component" value="Unassembled WGS sequence"/>
</dbReference>
<keyword evidence="5" id="KW-0418">Kinase</keyword>
<organism evidence="9 10">
    <name type="scientific">Hymenobacter humi</name>
    <dbReference type="NCBI Taxonomy" id="1411620"/>
    <lineage>
        <taxon>Bacteria</taxon>
        <taxon>Pseudomonadati</taxon>
        <taxon>Bacteroidota</taxon>
        <taxon>Cytophagia</taxon>
        <taxon>Cytophagales</taxon>
        <taxon>Hymenobacteraceae</taxon>
        <taxon>Hymenobacter</taxon>
    </lineage>
</organism>
<dbReference type="InterPro" id="IPR052162">
    <property type="entry name" value="Sensor_kinase/Photoreceptor"/>
</dbReference>
<evidence type="ECO:0000256" key="5">
    <source>
        <dbReference type="ARBA" id="ARBA00022777"/>
    </source>
</evidence>